<comment type="similarity">
    <text evidence="1">Belongs to the LytR/CpsA/Psr (LCP) family.</text>
</comment>
<accession>A0A0G1QTS5</accession>
<evidence type="ECO:0000259" key="3">
    <source>
        <dbReference type="Pfam" id="PF03816"/>
    </source>
</evidence>
<keyword evidence="2" id="KW-0472">Membrane</keyword>
<dbReference type="Proteomes" id="UP000033946">
    <property type="component" value="Unassembled WGS sequence"/>
</dbReference>
<sequence>MLTRMNMKAFITGVMLAVVILLGIFAFGTWYYLKNFVETDREFISPLTKIVQSDKLDLLIGKPGNNSLFKEKSTINVLLIGIDRRNKSQTTFNTDVMLLVSVNPKTNKVLLTSVPRDLWINGNKINALHAIGGPEALVSAFEQITGQEIHAYIRTDFEDFKWIVDAFGGVPVGVQTTFTDNTFPNNSDTGIYSVTFTQGQEVMSGERALVFARSRKGNNGEGSDLMRAKRQHLLLQGLVEAVKQPKSQFWPMNVETFFNAVTAPTKMATTLTLEDAYYLWDFYSDKDKYTVESFVVGDEYIYHPGLYPASPYHAWVFIPRDGGLSRLRTDIVHKLSETTESTSSAVTQ</sequence>
<proteinExistence type="inferred from homology"/>
<evidence type="ECO:0000313" key="4">
    <source>
        <dbReference type="EMBL" id="KKU48396.1"/>
    </source>
</evidence>
<dbReference type="InterPro" id="IPR004474">
    <property type="entry name" value="LytR_CpsA_psr"/>
</dbReference>
<organism evidence="4 5">
    <name type="scientific">candidate division WWE3 bacterium GW2011_GWA2_46_9</name>
    <dbReference type="NCBI Taxonomy" id="1619111"/>
    <lineage>
        <taxon>Bacteria</taxon>
        <taxon>Katanobacteria</taxon>
    </lineage>
</organism>
<dbReference type="Pfam" id="PF03816">
    <property type="entry name" value="LytR_cpsA_psr"/>
    <property type="match status" value="1"/>
</dbReference>
<dbReference type="NCBIfam" id="TIGR00350">
    <property type="entry name" value="lytR_cpsA_psr"/>
    <property type="match status" value="1"/>
</dbReference>
<feature type="domain" description="Cell envelope-related transcriptional attenuator" evidence="3">
    <location>
        <begin position="93"/>
        <end position="243"/>
    </location>
</feature>
<comment type="caution">
    <text evidence="4">The sequence shown here is derived from an EMBL/GenBank/DDBJ whole genome shotgun (WGS) entry which is preliminary data.</text>
</comment>
<feature type="transmembrane region" description="Helical" evidence="2">
    <location>
        <begin position="9"/>
        <end position="33"/>
    </location>
</feature>
<evidence type="ECO:0000313" key="5">
    <source>
        <dbReference type="Proteomes" id="UP000033946"/>
    </source>
</evidence>
<gene>
    <name evidence="4" type="ORF">UX69_C0017G0008</name>
</gene>
<dbReference type="PANTHER" id="PTHR33392:SF6">
    <property type="entry name" value="POLYISOPRENYL-TEICHOIC ACID--PEPTIDOGLYCAN TEICHOIC ACID TRANSFERASE TAGU"/>
    <property type="match status" value="1"/>
</dbReference>
<protein>
    <submittedName>
        <fullName evidence="4">Transcriptional regulator, LytR family</fullName>
    </submittedName>
</protein>
<reference evidence="4 5" key="1">
    <citation type="journal article" date="2015" name="Nature">
        <title>rRNA introns, odd ribosomes, and small enigmatic genomes across a large radiation of phyla.</title>
        <authorList>
            <person name="Brown C.T."/>
            <person name="Hug L.A."/>
            <person name="Thomas B.C."/>
            <person name="Sharon I."/>
            <person name="Castelle C.J."/>
            <person name="Singh A."/>
            <person name="Wilkins M.J."/>
            <person name="Williams K.H."/>
            <person name="Banfield J.F."/>
        </authorList>
    </citation>
    <scope>NUCLEOTIDE SEQUENCE [LARGE SCALE GENOMIC DNA]</scope>
</reference>
<evidence type="ECO:0000256" key="2">
    <source>
        <dbReference type="SAM" id="Phobius"/>
    </source>
</evidence>
<keyword evidence="2" id="KW-0812">Transmembrane</keyword>
<dbReference type="Gene3D" id="3.40.630.190">
    <property type="entry name" value="LCP protein"/>
    <property type="match status" value="1"/>
</dbReference>
<dbReference type="EMBL" id="LCNE01000017">
    <property type="protein sequence ID" value="KKU48396.1"/>
    <property type="molecule type" value="Genomic_DNA"/>
</dbReference>
<dbReference type="AlphaFoldDB" id="A0A0G1QTS5"/>
<keyword evidence="2" id="KW-1133">Transmembrane helix</keyword>
<dbReference type="PANTHER" id="PTHR33392">
    <property type="entry name" value="POLYISOPRENYL-TEICHOIC ACID--PEPTIDOGLYCAN TEICHOIC ACID TRANSFERASE TAGU"/>
    <property type="match status" value="1"/>
</dbReference>
<evidence type="ECO:0000256" key="1">
    <source>
        <dbReference type="ARBA" id="ARBA00006068"/>
    </source>
</evidence>
<dbReference type="InterPro" id="IPR050922">
    <property type="entry name" value="LytR/CpsA/Psr_CW_biosynth"/>
</dbReference>
<name>A0A0G1QTS5_UNCKA</name>